<dbReference type="Pfam" id="PF01741">
    <property type="entry name" value="MscL"/>
    <property type="match status" value="1"/>
</dbReference>
<comment type="function">
    <text evidence="10">Channel that opens in response to stretch forces in the membrane lipid bilayer. May participate in the regulation of osmotic pressure changes within the cell.</text>
</comment>
<accession>A0ABX9CP45</accession>
<keyword evidence="9 10" id="KW-0407">Ion channel</keyword>
<feature type="transmembrane region" description="Helical" evidence="10">
    <location>
        <begin position="12"/>
        <end position="34"/>
    </location>
</feature>
<dbReference type="InterPro" id="IPR037673">
    <property type="entry name" value="MSC/AndL"/>
</dbReference>
<comment type="caution">
    <text evidence="12">The sequence shown here is derived from an EMBL/GenBank/DDBJ whole genome shotgun (WGS) entry which is preliminary data.</text>
</comment>
<evidence type="ECO:0000313" key="13">
    <source>
        <dbReference type="Proteomes" id="UP000249334"/>
    </source>
</evidence>
<evidence type="ECO:0000256" key="5">
    <source>
        <dbReference type="ARBA" id="ARBA00022692"/>
    </source>
</evidence>
<name>A0ABX9CP45_9ACTN</name>
<evidence type="ECO:0000256" key="3">
    <source>
        <dbReference type="ARBA" id="ARBA00022448"/>
    </source>
</evidence>
<reference evidence="12 13" key="1">
    <citation type="submission" date="2018-03" db="EMBL/GenBank/DDBJ databases">
        <title>Genomic framework for the identification of Micromonospora saelicesensis and Micromonospora noduli.</title>
        <authorList>
            <person name="Riesco R."/>
            <person name="Trujillo M.E."/>
        </authorList>
    </citation>
    <scope>NUCLEOTIDE SEQUENCE [LARGE SCALE GENOMIC DNA]</scope>
    <source>
        <strain evidence="12 13">GAR05</strain>
    </source>
</reference>
<dbReference type="NCBIfam" id="TIGR00220">
    <property type="entry name" value="mscL"/>
    <property type="match status" value="1"/>
</dbReference>
<evidence type="ECO:0000256" key="1">
    <source>
        <dbReference type="ARBA" id="ARBA00004651"/>
    </source>
</evidence>
<evidence type="ECO:0000256" key="4">
    <source>
        <dbReference type="ARBA" id="ARBA00022475"/>
    </source>
</evidence>
<evidence type="ECO:0000313" key="12">
    <source>
        <dbReference type="EMBL" id="RAO03714.1"/>
    </source>
</evidence>
<keyword evidence="7 10" id="KW-0406">Ion transport</keyword>
<evidence type="ECO:0000256" key="6">
    <source>
        <dbReference type="ARBA" id="ARBA00022989"/>
    </source>
</evidence>
<comment type="similarity">
    <text evidence="2 10">Belongs to the MscL family.</text>
</comment>
<protein>
    <recommendedName>
        <fullName evidence="10">Large-conductance mechanosensitive channel</fullName>
    </recommendedName>
</protein>
<keyword evidence="4 10" id="KW-1003">Cell membrane</keyword>
<dbReference type="SUPFAM" id="SSF81330">
    <property type="entry name" value="Gated mechanosensitive channel"/>
    <property type="match status" value="1"/>
</dbReference>
<dbReference type="PRINTS" id="PR01264">
    <property type="entry name" value="MECHCHANNEL"/>
</dbReference>
<dbReference type="PANTHER" id="PTHR30266">
    <property type="entry name" value="MECHANOSENSITIVE CHANNEL MSCL"/>
    <property type="match status" value="1"/>
</dbReference>
<dbReference type="Proteomes" id="UP000249334">
    <property type="component" value="Unassembled WGS sequence"/>
</dbReference>
<evidence type="ECO:0000256" key="7">
    <source>
        <dbReference type="ARBA" id="ARBA00023065"/>
    </source>
</evidence>
<keyword evidence="6 10" id="KW-1133">Transmembrane helix</keyword>
<evidence type="ECO:0000256" key="8">
    <source>
        <dbReference type="ARBA" id="ARBA00023136"/>
    </source>
</evidence>
<keyword evidence="3 10" id="KW-0813">Transport</keyword>
<keyword evidence="13" id="KW-1185">Reference proteome</keyword>
<dbReference type="EMBL" id="PXXW01000008">
    <property type="protein sequence ID" value="RAO03714.1"/>
    <property type="molecule type" value="Genomic_DNA"/>
</dbReference>
<dbReference type="Gene3D" id="1.10.1200.120">
    <property type="entry name" value="Large-conductance mechanosensitive channel, MscL, domain 1"/>
    <property type="match status" value="1"/>
</dbReference>
<keyword evidence="5 10" id="KW-0812">Transmembrane</keyword>
<dbReference type="InterPro" id="IPR036019">
    <property type="entry name" value="MscL_channel"/>
</dbReference>
<proteinExistence type="inferred from homology"/>
<evidence type="ECO:0000256" key="10">
    <source>
        <dbReference type="HAMAP-Rule" id="MF_00115"/>
    </source>
</evidence>
<feature type="region of interest" description="Disordered" evidence="11">
    <location>
        <begin position="126"/>
        <end position="153"/>
    </location>
</feature>
<comment type="subcellular location">
    <subcellularLocation>
        <location evidence="1 10">Cell membrane</location>
        <topology evidence="1 10">Multi-pass membrane protein</topology>
    </subcellularLocation>
</comment>
<evidence type="ECO:0000256" key="9">
    <source>
        <dbReference type="ARBA" id="ARBA00023303"/>
    </source>
</evidence>
<gene>
    <name evidence="10" type="primary">mscL</name>
    <name evidence="12" type="ORF">GAR05_00695</name>
</gene>
<dbReference type="PROSITE" id="PS01327">
    <property type="entry name" value="MSCL"/>
    <property type="match status" value="1"/>
</dbReference>
<evidence type="ECO:0000256" key="2">
    <source>
        <dbReference type="ARBA" id="ARBA00007254"/>
    </source>
</evidence>
<dbReference type="InterPro" id="IPR019823">
    <property type="entry name" value="Mechanosensitive_channel_CS"/>
</dbReference>
<evidence type="ECO:0000256" key="11">
    <source>
        <dbReference type="SAM" id="MobiDB-lite"/>
    </source>
</evidence>
<dbReference type="RefSeq" id="WP_112668744.1">
    <property type="nucleotide sequence ID" value="NZ_PXXW01000008.1"/>
</dbReference>
<dbReference type="HAMAP" id="MF_00115">
    <property type="entry name" value="MscL"/>
    <property type="match status" value="1"/>
</dbReference>
<comment type="subunit">
    <text evidence="10">Homopentamer.</text>
</comment>
<feature type="compositionally biased region" description="Basic and acidic residues" evidence="11">
    <location>
        <begin position="138"/>
        <end position="153"/>
    </location>
</feature>
<feature type="transmembrane region" description="Helical" evidence="10">
    <location>
        <begin position="67"/>
        <end position="90"/>
    </location>
</feature>
<dbReference type="InterPro" id="IPR001185">
    <property type="entry name" value="MS_channel"/>
</dbReference>
<dbReference type="PANTHER" id="PTHR30266:SF2">
    <property type="entry name" value="LARGE-CONDUCTANCE MECHANOSENSITIVE CHANNEL"/>
    <property type="match status" value="1"/>
</dbReference>
<organism evidence="12 13">
    <name type="scientific">Micromonospora saelicesensis</name>
    <dbReference type="NCBI Taxonomy" id="285676"/>
    <lineage>
        <taxon>Bacteria</taxon>
        <taxon>Bacillati</taxon>
        <taxon>Actinomycetota</taxon>
        <taxon>Actinomycetes</taxon>
        <taxon>Micromonosporales</taxon>
        <taxon>Micromonosporaceae</taxon>
        <taxon>Micromonospora</taxon>
    </lineage>
</organism>
<keyword evidence="8 10" id="KW-0472">Membrane</keyword>
<sequence length="153" mass="16675">MLKGFKDFIMRGNVVDLAVGVVIGAAFTGVVTALTNSFLKPIIKLVGGGEDQFAGQWKISEGNYMDWAGFINALITFLLTAAVLYFFVVFPMNKLAERRQRGEEPPPSAPSEEVKLLTEIRDALVSAGHTTPGQQRGALDDVLGRRPEPPTQR</sequence>